<keyword evidence="2" id="KW-1133">Transmembrane helix</keyword>
<dbReference type="AlphaFoldDB" id="A0AA35Y2X4"/>
<feature type="transmembrane region" description="Helical" evidence="2">
    <location>
        <begin position="15"/>
        <end position="37"/>
    </location>
</feature>
<comment type="caution">
    <text evidence="3">The sequence shown here is derived from an EMBL/GenBank/DDBJ whole genome shotgun (WGS) entry which is preliminary data.</text>
</comment>
<evidence type="ECO:0000313" key="4">
    <source>
        <dbReference type="Proteomes" id="UP001176960"/>
    </source>
</evidence>
<dbReference type="EMBL" id="CATKSH010000005">
    <property type="protein sequence ID" value="CAI9120263.1"/>
    <property type="molecule type" value="Genomic_DNA"/>
</dbReference>
<feature type="region of interest" description="Disordered" evidence="1">
    <location>
        <begin position="64"/>
        <end position="275"/>
    </location>
</feature>
<organism evidence="3 4">
    <name type="scientific">Brytella acorum</name>
    <dbReference type="NCBI Taxonomy" id="2959299"/>
    <lineage>
        <taxon>Bacteria</taxon>
        <taxon>Pseudomonadati</taxon>
        <taxon>Pseudomonadota</taxon>
        <taxon>Alphaproteobacteria</taxon>
        <taxon>Acetobacterales</taxon>
        <taxon>Acetobacteraceae</taxon>
        <taxon>Brytella</taxon>
    </lineage>
</organism>
<accession>A0AA35Y2X4</accession>
<evidence type="ECO:0000256" key="1">
    <source>
        <dbReference type="SAM" id="MobiDB-lite"/>
    </source>
</evidence>
<dbReference type="RefSeq" id="WP_289842508.1">
    <property type="nucleotide sequence ID" value="NZ_CATKSH010000005.1"/>
</dbReference>
<sequence>MNPLFAALPFWAQSVLMLGGLALGLVFLLLPFAIFGVKPRLEEIELQLSELRAELRTLSLRASRHDDARPVSPMPADAPVQHPPQKMERHAAPMTGQPPQPVHRDAPMPWNRASESNRADPVPTSEPQRARAQPSPHGSTGSATPSDMSQNRASPPSKPPSQPFAFEDMPAYEDLPAPDHVTQILRPTHFEPPPAREAPRPPPATTWDAPVAPTPPRPASFSPLPDVSTDPNLLRRREEMSPRPLPEEDRRRRSDESLRDGRPRSEPTLRWPPHP</sequence>
<keyword evidence="2" id="KW-0812">Transmembrane</keyword>
<proteinExistence type="predicted"/>
<feature type="compositionally biased region" description="Basic and acidic residues" evidence="1">
    <location>
        <begin position="233"/>
        <end position="267"/>
    </location>
</feature>
<keyword evidence="2" id="KW-0472">Membrane</keyword>
<keyword evidence="4" id="KW-1185">Reference proteome</keyword>
<evidence type="ECO:0000256" key="2">
    <source>
        <dbReference type="SAM" id="Phobius"/>
    </source>
</evidence>
<feature type="compositionally biased region" description="Polar residues" evidence="1">
    <location>
        <begin position="136"/>
        <end position="154"/>
    </location>
</feature>
<name>A0AA35Y2X4_9PROT</name>
<reference evidence="3" key="1">
    <citation type="submission" date="2023-03" db="EMBL/GenBank/DDBJ databases">
        <authorList>
            <person name="Cleenwerck I."/>
        </authorList>
    </citation>
    <scope>NUCLEOTIDE SEQUENCE</scope>
    <source>
        <strain evidence="3">LMG 32879</strain>
    </source>
</reference>
<gene>
    <name evidence="3" type="ORF">LMG32879_001095</name>
</gene>
<dbReference type="Proteomes" id="UP001176960">
    <property type="component" value="Unassembled WGS sequence"/>
</dbReference>
<feature type="compositionally biased region" description="Pro residues" evidence="1">
    <location>
        <begin position="190"/>
        <end position="204"/>
    </location>
</feature>
<protein>
    <submittedName>
        <fullName evidence="3">Uncharacterized protein</fullName>
    </submittedName>
</protein>
<evidence type="ECO:0000313" key="3">
    <source>
        <dbReference type="EMBL" id="CAI9120263.1"/>
    </source>
</evidence>